<gene>
    <name evidence="1" type="ORF">Fuma_03510</name>
</gene>
<dbReference type="InterPro" id="IPR010980">
    <property type="entry name" value="Cyt_c/b562"/>
</dbReference>
<protein>
    <recommendedName>
        <fullName evidence="3">Cytochrome c</fullName>
    </recommendedName>
</protein>
<dbReference type="GO" id="GO:0020037">
    <property type="term" value="F:heme binding"/>
    <property type="evidence" value="ECO:0007669"/>
    <property type="project" value="InterPro"/>
</dbReference>
<dbReference type="Gene3D" id="1.20.120.10">
    <property type="entry name" value="Cytochrome c/b562"/>
    <property type="match status" value="1"/>
</dbReference>
<dbReference type="KEGG" id="fmr:Fuma_03510"/>
<reference evidence="1 2" key="1">
    <citation type="journal article" date="2016" name="Front. Microbiol.">
        <title>Fuerstia marisgermanicae gen. nov., sp. nov., an Unusual Member of the Phylum Planctomycetes from the German Wadden Sea.</title>
        <authorList>
            <person name="Kohn T."/>
            <person name="Heuer A."/>
            <person name="Jogler M."/>
            <person name="Vollmers J."/>
            <person name="Boedeker C."/>
            <person name="Bunk B."/>
            <person name="Rast P."/>
            <person name="Borchert D."/>
            <person name="Glockner I."/>
            <person name="Freese H.M."/>
            <person name="Klenk H.P."/>
            <person name="Overmann J."/>
            <person name="Kaster A.K."/>
            <person name="Rohde M."/>
            <person name="Wiegand S."/>
            <person name="Jogler C."/>
        </authorList>
    </citation>
    <scope>NUCLEOTIDE SEQUENCE [LARGE SCALE GENOMIC DNA]</scope>
    <source>
        <strain evidence="1 2">NH11</strain>
    </source>
</reference>
<dbReference type="AlphaFoldDB" id="A0A1P8WIK4"/>
<accession>A0A1P8WIK4</accession>
<evidence type="ECO:0000313" key="1">
    <source>
        <dbReference type="EMBL" id="APZ93892.1"/>
    </source>
</evidence>
<dbReference type="EMBL" id="CP017641">
    <property type="protein sequence ID" value="APZ93892.1"/>
    <property type="molecule type" value="Genomic_DNA"/>
</dbReference>
<organism evidence="1 2">
    <name type="scientific">Fuerstiella marisgermanici</name>
    <dbReference type="NCBI Taxonomy" id="1891926"/>
    <lineage>
        <taxon>Bacteria</taxon>
        <taxon>Pseudomonadati</taxon>
        <taxon>Planctomycetota</taxon>
        <taxon>Planctomycetia</taxon>
        <taxon>Planctomycetales</taxon>
        <taxon>Planctomycetaceae</taxon>
        <taxon>Fuerstiella</taxon>
    </lineage>
</organism>
<dbReference type="RefSeq" id="WP_145944233.1">
    <property type="nucleotide sequence ID" value="NZ_CP017641.1"/>
</dbReference>
<dbReference type="GO" id="GO:0009055">
    <property type="term" value="F:electron transfer activity"/>
    <property type="evidence" value="ECO:0007669"/>
    <property type="project" value="InterPro"/>
</dbReference>
<dbReference type="GO" id="GO:0022900">
    <property type="term" value="P:electron transport chain"/>
    <property type="evidence" value="ECO:0007669"/>
    <property type="project" value="InterPro"/>
</dbReference>
<keyword evidence="2" id="KW-1185">Reference proteome</keyword>
<dbReference type="GO" id="GO:0005506">
    <property type="term" value="F:iron ion binding"/>
    <property type="evidence" value="ECO:0007669"/>
    <property type="project" value="InterPro"/>
</dbReference>
<dbReference type="Proteomes" id="UP000187735">
    <property type="component" value="Chromosome"/>
</dbReference>
<evidence type="ECO:0008006" key="3">
    <source>
        <dbReference type="Google" id="ProtNLM"/>
    </source>
</evidence>
<evidence type="ECO:0000313" key="2">
    <source>
        <dbReference type="Proteomes" id="UP000187735"/>
    </source>
</evidence>
<sequence length="165" mass="17985">MKRQLILLSVFVGLGSVVVSLTQPAGLKANASPSPAAATAVAPADEPAIVEDSMHEFMEYVFQPTYKRLKVSMAAEPSDNNGWKAIKSDSLILAESCNLLFDRTPDDDGADWMKHAAASRGAGAEFYKAAREKKFQPAVAAYKKMLDNCNACHRQFEDGRHILKP</sequence>
<proteinExistence type="predicted"/>
<dbReference type="SUPFAM" id="SSF47175">
    <property type="entry name" value="Cytochromes"/>
    <property type="match status" value="1"/>
</dbReference>
<name>A0A1P8WIK4_9PLAN</name>
<dbReference type="OrthoDB" id="282936at2"/>